<feature type="region of interest" description="Disordered" evidence="1">
    <location>
        <begin position="751"/>
        <end position="776"/>
    </location>
</feature>
<dbReference type="Gene3D" id="3.30.70.330">
    <property type="match status" value="1"/>
</dbReference>
<feature type="compositionally biased region" description="Polar residues" evidence="1">
    <location>
        <begin position="177"/>
        <end position="186"/>
    </location>
</feature>
<dbReference type="SUPFAM" id="SSF82708">
    <property type="entry name" value="R3H domain"/>
    <property type="match status" value="1"/>
</dbReference>
<feature type="region of interest" description="Disordered" evidence="1">
    <location>
        <begin position="543"/>
        <end position="576"/>
    </location>
</feature>
<feature type="compositionally biased region" description="Basic and acidic residues" evidence="1">
    <location>
        <begin position="165"/>
        <end position="176"/>
    </location>
</feature>
<dbReference type="Proteomes" id="UP001283361">
    <property type="component" value="Unassembled WGS sequence"/>
</dbReference>
<proteinExistence type="predicted"/>
<dbReference type="GO" id="GO:0003676">
    <property type="term" value="F:nucleic acid binding"/>
    <property type="evidence" value="ECO:0007669"/>
    <property type="project" value="UniProtKB-UniRule"/>
</dbReference>
<dbReference type="Gene3D" id="3.30.1370.50">
    <property type="entry name" value="R3H-like domain"/>
    <property type="match status" value="1"/>
</dbReference>
<evidence type="ECO:0000259" key="2">
    <source>
        <dbReference type="PROSITE" id="PS51061"/>
    </source>
</evidence>
<feature type="compositionally biased region" description="Polar residues" evidence="1">
    <location>
        <begin position="246"/>
        <end position="259"/>
    </location>
</feature>
<dbReference type="AlphaFoldDB" id="A0AAE1B9Y6"/>
<dbReference type="Pfam" id="PF01424">
    <property type="entry name" value="R3H"/>
    <property type="match status" value="1"/>
</dbReference>
<name>A0AAE1B9Y6_9GAST</name>
<feature type="region of interest" description="Disordered" evidence="1">
    <location>
        <begin position="1"/>
        <end position="24"/>
    </location>
</feature>
<protein>
    <recommendedName>
        <fullName evidence="2">R3H domain-containing protein</fullName>
    </recommendedName>
</protein>
<evidence type="ECO:0000313" key="4">
    <source>
        <dbReference type="Proteomes" id="UP001283361"/>
    </source>
</evidence>
<dbReference type="EMBL" id="JAWDGP010000260">
    <property type="protein sequence ID" value="KAK3802233.1"/>
    <property type="molecule type" value="Genomic_DNA"/>
</dbReference>
<gene>
    <name evidence="3" type="ORF">RRG08_004523</name>
</gene>
<sequence length="793" mass="89277">MARKQLSRTQRTRRKSQTGTNKTASKRINLNIRSRFLSKLASIELLSHLMTTQQEEYKDNILTDVTHFYEQGLDCRVLVFPPLCSFNRLLIHKTIEINFSELATFSIGCGKSRRTVVAFQTTLERAGTDLHGMSEQNFHHGKNRGRGRGKDLTPNERVAQWVNQREARRLNKERWSSRGQSNTQQEEICESSMGVLHKTQDTDEVNEKEKARSKRAPQTQLYIPPSLRQKKGQSPPLNDGHDRGSTFLNQTHPTDSSGTVLYGMESKPLPSNQSKGRGRGRRKPEVEVYVPRALRAAQIQQDKDTASSHLLSGDSKFNSIDQKVFNSSKCSPILKENEICQSIISLNKESSLAESNPICDFEDRSSKDTNENVYSPVSASTSEEKVKIQTNTSEISETAGDTTVLQKLKVSDDNGFTLNGPYTFEFYDPAVVAFMPASPLPQDTNKNVSNHSNEDSSCKSTEVQGNLFCSISDQVNESKEEFAFNSSSKSQDRAIKTLSDAEFSSSSEVNMSIPMSLALQDETEVKLQQTEIDSKLLHKAESSVETEHLKSSESMMVSASHDSQNMEDEQEKEGKDALAVHEEDTEDSWDTMFDDNGDCLDESLMDELIKTVGKVEVTKPKINYLKYEPKEPDMNMQALGHVVEIYDFSPELATHDIISAFRDFASRGFDVKWVDDTHALGVFSNAVAANEALCMIHPLLKTRPMSQASKQSQSKARHCQEFLQPYKARPQTTSIAARRLVAGALGMTPRVSREMRDKEKQKLKEAKEKRRQEKQQKIDIWDGSFGKCAMDEV</sequence>
<feature type="compositionally biased region" description="Polar residues" evidence="1">
    <location>
        <begin position="552"/>
        <end position="563"/>
    </location>
</feature>
<evidence type="ECO:0000313" key="3">
    <source>
        <dbReference type="EMBL" id="KAK3802233.1"/>
    </source>
</evidence>
<feature type="compositionally biased region" description="Basic and acidic residues" evidence="1">
    <location>
        <begin position="198"/>
        <end position="210"/>
    </location>
</feature>
<feature type="compositionally biased region" description="Basic residues" evidence="1">
    <location>
        <begin position="1"/>
        <end position="16"/>
    </location>
</feature>
<feature type="region of interest" description="Disordered" evidence="1">
    <location>
        <begin position="133"/>
        <end position="285"/>
    </location>
</feature>
<feature type="domain" description="R3H" evidence="2">
    <location>
        <begin position="55"/>
        <end position="121"/>
    </location>
</feature>
<dbReference type="InterPro" id="IPR012677">
    <property type="entry name" value="Nucleotide-bd_a/b_plait_sf"/>
</dbReference>
<dbReference type="InterPro" id="IPR039884">
    <property type="entry name" value="R3HC1/R3HCL"/>
</dbReference>
<dbReference type="PANTHER" id="PTHR21678:SF0">
    <property type="entry name" value="C3H1-TYPE DOMAIN-CONTAINING PROTEIN"/>
    <property type="match status" value="1"/>
</dbReference>
<dbReference type="InterPro" id="IPR001374">
    <property type="entry name" value="R3H_dom"/>
</dbReference>
<accession>A0AAE1B9Y6</accession>
<keyword evidence="4" id="KW-1185">Reference proteome</keyword>
<dbReference type="PROSITE" id="PS51061">
    <property type="entry name" value="R3H"/>
    <property type="match status" value="1"/>
</dbReference>
<organism evidence="3 4">
    <name type="scientific">Elysia crispata</name>
    <name type="common">lettuce slug</name>
    <dbReference type="NCBI Taxonomy" id="231223"/>
    <lineage>
        <taxon>Eukaryota</taxon>
        <taxon>Metazoa</taxon>
        <taxon>Spiralia</taxon>
        <taxon>Lophotrochozoa</taxon>
        <taxon>Mollusca</taxon>
        <taxon>Gastropoda</taxon>
        <taxon>Heterobranchia</taxon>
        <taxon>Euthyneura</taxon>
        <taxon>Panpulmonata</taxon>
        <taxon>Sacoglossa</taxon>
        <taxon>Placobranchoidea</taxon>
        <taxon>Plakobranchidae</taxon>
        <taxon>Elysia</taxon>
    </lineage>
</organism>
<comment type="caution">
    <text evidence="3">The sequence shown here is derived from an EMBL/GenBank/DDBJ whole genome shotgun (WGS) entry which is preliminary data.</text>
</comment>
<dbReference type="InterPro" id="IPR036867">
    <property type="entry name" value="R3H_dom_sf"/>
</dbReference>
<evidence type="ECO:0000256" key="1">
    <source>
        <dbReference type="SAM" id="MobiDB-lite"/>
    </source>
</evidence>
<dbReference type="PANTHER" id="PTHR21678">
    <property type="entry name" value="GROWTH INHIBITION AND DIFFERENTIATION RELATED PROTEIN 88"/>
    <property type="match status" value="1"/>
</dbReference>
<reference evidence="3" key="1">
    <citation type="journal article" date="2023" name="G3 (Bethesda)">
        <title>A reference genome for the long-term kleptoplast-retaining sea slug Elysia crispata morphotype clarki.</title>
        <authorList>
            <person name="Eastman K.E."/>
            <person name="Pendleton A.L."/>
            <person name="Shaikh M.A."/>
            <person name="Suttiyut T."/>
            <person name="Ogas R."/>
            <person name="Tomko P."/>
            <person name="Gavelis G."/>
            <person name="Widhalm J.R."/>
            <person name="Wisecaver J.H."/>
        </authorList>
    </citation>
    <scope>NUCLEOTIDE SEQUENCE</scope>
    <source>
        <strain evidence="3">ECLA1</strain>
    </source>
</reference>